<reference evidence="2" key="1">
    <citation type="journal article" date="2015" name="Nature">
        <title>Complex archaea that bridge the gap between prokaryotes and eukaryotes.</title>
        <authorList>
            <person name="Spang A."/>
            <person name="Saw J.H."/>
            <person name="Jorgensen S.L."/>
            <person name="Zaremba-Niedzwiedzka K."/>
            <person name="Martijn J."/>
            <person name="Lind A.E."/>
            <person name="van Eijk R."/>
            <person name="Schleper C."/>
            <person name="Guy L."/>
            <person name="Ettema T.J."/>
        </authorList>
    </citation>
    <scope>NUCLEOTIDE SEQUENCE</scope>
</reference>
<protein>
    <submittedName>
        <fullName evidence="2">Uncharacterized protein</fullName>
    </submittedName>
</protein>
<accession>A0A0F9M904</accession>
<gene>
    <name evidence="2" type="ORF">LCGC14_1413130</name>
</gene>
<feature type="coiled-coil region" evidence="1">
    <location>
        <begin position="7"/>
        <end position="34"/>
    </location>
</feature>
<name>A0A0F9M904_9ZZZZ</name>
<evidence type="ECO:0000313" key="2">
    <source>
        <dbReference type="EMBL" id="KKM73170.1"/>
    </source>
</evidence>
<keyword evidence="1" id="KW-0175">Coiled coil</keyword>
<feature type="coiled-coil region" evidence="1">
    <location>
        <begin position="70"/>
        <end position="100"/>
    </location>
</feature>
<dbReference type="AlphaFoldDB" id="A0A0F9M904"/>
<evidence type="ECO:0000256" key="1">
    <source>
        <dbReference type="SAM" id="Coils"/>
    </source>
</evidence>
<sequence>MSVKEEIIKQEEALKTFKNNLAFAERTSNNHRRDRYKVLVKETEAKLMELGKKLPLESNKYLRDVIDKQNDRITQQGETIKKLVDELKEQKNKIENLVNPPEVKEPEIITKECPKCGRSIKMNNDKSMAIHQGRWCKKAH</sequence>
<proteinExistence type="predicted"/>
<organism evidence="2">
    <name type="scientific">marine sediment metagenome</name>
    <dbReference type="NCBI Taxonomy" id="412755"/>
    <lineage>
        <taxon>unclassified sequences</taxon>
        <taxon>metagenomes</taxon>
        <taxon>ecological metagenomes</taxon>
    </lineage>
</organism>
<dbReference type="EMBL" id="LAZR01009346">
    <property type="protein sequence ID" value="KKM73170.1"/>
    <property type="molecule type" value="Genomic_DNA"/>
</dbReference>
<comment type="caution">
    <text evidence="2">The sequence shown here is derived from an EMBL/GenBank/DDBJ whole genome shotgun (WGS) entry which is preliminary data.</text>
</comment>